<name>A0AC60PRX7_IXOPE</name>
<reference evidence="1 2" key="1">
    <citation type="journal article" date="2020" name="Cell">
        <title>Large-Scale Comparative Analyses of Tick Genomes Elucidate Their Genetic Diversity and Vector Capacities.</title>
        <authorList>
            <consortium name="Tick Genome and Microbiome Consortium (TIGMIC)"/>
            <person name="Jia N."/>
            <person name="Wang J."/>
            <person name="Shi W."/>
            <person name="Du L."/>
            <person name="Sun Y."/>
            <person name="Zhan W."/>
            <person name="Jiang J.F."/>
            <person name="Wang Q."/>
            <person name="Zhang B."/>
            <person name="Ji P."/>
            <person name="Bell-Sakyi L."/>
            <person name="Cui X.M."/>
            <person name="Yuan T.T."/>
            <person name="Jiang B.G."/>
            <person name="Yang W.F."/>
            <person name="Lam T.T."/>
            <person name="Chang Q.C."/>
            <person name="Ding S.J."/>
            <person name="Wang X.J."/>
            <person name="Zhu J.G."/>
            <person name="Ruan X.D."/>
            <person name="Zhao L."/>
            <person name="Wei J.T."/>
            <person name="Ye R.Z."/>
            <person name="Que T.C."/>
            <person name="Du C.H."/>
            <person name="Zhou Y.H."/>
            <person name="Cheng J.X."/>
            <person name="Dai P.F."/>
            <person name="Guo W.B."/>
            <person name="Han X.H."/>
            <person name="Huang E.J."/>
            <person name="Li L.F."/>
            <person name="Wei W."/>
            <person name="Gao Y.C."/>
            <person name="Liu J.Z."/>
            <person name="Shao H.Z."/>
            <person name="Wang X."/>
            <person name="Wang C.C."/>
            <person name="Yang T.C."/>
            <person name="Huo Q.B."/>
            <person name="Li W."/>
            <person name="Chen H.Y."/>
            <person name="Chen S.E."/>
            <person name="Zhou L.G."/>
            <person name="Ni X.B."/>
            <person name="Tian J.H."/>
            <person name="Sheng Y."/>
            <person name="Liu T."/>
            <person name="Pan Y.S."/>
            <person name="Xia L.Y."/>
            <person name="Li J."/>
            <person name="Zhao F."/>
            <person name="Cao W.C."/>
        </authorList>
    </citation>
    <scope>NUCLEOTIDE SEQUENCE [LARGE SCALE GENOMIC DNA]</scope>
    <source>
        <strain evidence="1">Iper-2018</strain>
    </source>
</reference>
<organism evidence="1 2">
    <name type="scientific">Ixodes persulcatus</name>
    <name type="common">Taiga tick</name>
    <dbReference type="NCBI Taxonomy" id="34615"/>
    <lineage>
        <taxon>Eukaryota</taxon>
        <taxon>Metazoa</taxon>
        <taxon>Ecdysozoa</taxon>
        <taxon>Arthropoda</taxon>
        <taxon>Chelicerata</taxon>
        <taxon>Arachnida</taxon>
        <taxon>Acari</taxon>
        <taxon>Parasitiformes</taxon>
        <taxon>Ixodida</taxon>
        <taxon>Ixodoidea</taxon>
        <taxon>Ixodidae</taxon>
        <taxon>Ixodinae</taxon>
        <taxon>Ixodes</taxon>
    </lineage>
</organism>
<dbReference type="Proteomes" id="UP000805193">
    <property type="component" value="Unassembled WGS sequence"/>
</dbReference>
<keyword evidence="2" id="KW-1185">Reference proteome</keyword>
<protein>
    <submittedName>
        <fullName evidence="1">Uncharacterized protein</fullName>
    </submittedName>
</protein>
<evidence type="ECO:0000313" key="2">
    <source>
        <dbReference type="Proteomes" id="UP000805193"/>
    </source>
</evidence>
<dbReference type="EMBL" id="JABSTQ010010120">
    <property type="protein sequence ID" value="KAG0423288.1"/>
    <property type="molecule type" value="Genomic_DNA"/>
</dbReference>
<gene>
    <name evidence="1" type="ORF">HPB47_000941</name>
</gene>
<comment type="caution">
    <text evidence="1">The sequence shown here is derived from an EMBL/GenBank/DDBJ whole genome shotgun (WGS) entry which is preliminary data.</text>
</comment>
<sequence>MAQEEVKPALAERCGVAIAARRTGLVDSRRPPVFPGNGPGENAPDKTPDTRRKTVEWEKETIGQSASHPYTAPSQRGWQGMYKEASPCLPLRDSPHERWCRHPGVASRGATGPAGLQGNATRDDKAGPEAYLGERASRRARSKQIEANGFDLKENLEAWRNLPYAASMYYPYDSAAIAGYPFANGYGMDLNGARRKNATRETTSTLKAWLNEHRKNPYPTKGEKIMLAIITKMTLTQVSTWFANARRRLKKENKMTWSPRNRCDDDDDADGDDAPPARHDSKDGQASAAASRQENNNNSSSTSSSEAAARAAEELARRNHQLMAAAAGAAGLQEARKRPRDESDDLVDVDDDSRSSDLTDLRRPGGASQSSEEPRHGLHHGAGGTLSDASLSDSESSARTPAASPNGHSGTDVSSASAPKPRIWSIVDTATSGSPSSAMLPPTASSPAAVAAAARMASLQRSVRLDYLSPYHKTSSWYASTLSSLGAAGGSFPLSTVYSVPTIMSPAAGLAPVSAGSPLTDSTTAASLSRLRTAAAFSAAADMVLPKPGAAPHGAGPSSCVQPVAASRQRGGTASRAVVCGRHRRRRRLHEQQSVGEPVDGQRGATPE</sequence>
<evidence type="ECO:0000313" key="1">
    <source>
        <dbReference type="EMBL" id="KAG0423288.1"/>
    </source>
</evidence>
<proteinExistence type="predicted"/>
<accession>A0AC60PRX7</accession>